<name>A0ABV2YI80_9ACTN</name>
<dbReference type="InterPro" id="IPR012349">
    <property type="entry name" value="Split_barrel_FMN-bd"/>
</dbReference>
<dbReference type="SUPFAM" id="SSF50475">
    <property type="entry name" value="FMN-binding split barrel"/>
    <property type="match status" value="1"/>
</dbReference>
<keyword evidence="3" id="KW-1185">Reference proteome</keyword>
<dbReference type="RefSeq" id="WP_108952271.1">
    <property type="nucleotide sequence ID" value="NZ_BEVZ01000002.1"/>
</dbReference>
<evidence type="ECO:0000313" key="3">
    <source>
        <dbReference type="Proteomes" id="UP001550850"/>
    </source>
</evidence>
<accession>A0ABV2YI80</accession>
<comment type="caution">
    <text evidence="2">The sequence shown here is derived from an EMBL/GenBank/DDBJ whole genome shotgun (WGS) entry which is preliminary data.</text>
</comment>
<reference evidence="2 3" key="1">
    <citation type="submission" date="2024-06" db="EMBL/GenBank/DDBJ databases">
        <title>The Natural Products Discovery Center: Release of the First 8490 Sequenced Strains for Exploring Actinobacteria Biosynthetic Diversity.</title>
        <authorList>
            <person name="Kalkreuter E."/>
            <person name="Kautsar S.A."/>
            <person name="Yang D."/>
            <person name="Bader C.D."/>
            <person name="Teijaro C.N."/>
            <person name="Fluegel L."/>
            <person name="Davis C.M."/>
            <person name="Simpson J.R."/>
            <person name="Lauterbach L."/>
            <person name="Steele A.D."/>
            <person name="Gui C."/>
            <person name="Meng S."/>
            <person name="Li G."/>
            <person name="Viehrig K."/>
            <person name="Ye F."/>
            <person name="Su P."/>
            <person name="Kiefer A.F."/>
            <person name="Nichols A."/>
            <person name="Cepeda A.J."/>
            <person name="Yan W."/>
            <person name="Fan B."/>
            <person name="Jiang Y."/>
            <person name="Adhikari A."/>
            <person name="Zheng C.-J."/>
            <person name="Schuster L."/>
            <person name="Cowan T.M."/>
            <person name="Smanski M.J."/>
            <person name="Chevrette M.G."/>
            <person name="De Carvalho L.P.S."/>
            <person name="Shen B."/>
        </authorList>
    </citation>
    <scope>NUCLEOTIDE SEQUENCE [LARGE SCALE GENOMIC DNA]</scope>
    <source>
        <strain evidence="2 3">NPDC038104</strain>
    </source>
</reference>
<dbReference type="Pfam" id="PF12900">
    <property type="entry name" value="Pyridox_ox_2"/>
    <property type="match status" value="1"/>
</dbReference>
<dbReference type="InterPro" id="IPR024747">
    <property type="entry name" value="Pyridox_Oxase-rel"/>
</dbReference>
<feature type="region of interest" description="Disordered" evidence="1">
    <location>
        <begin position="139"/>
        <end position="162"/>
    </location>
</feature>
<gene>
    <name evidence="2" type="ORF">AB0E65_14565</name>
</gene>
<evidence type="ECO:0000313" key="2">
    <source>
        <dbReference type="EMBL" id="MEU3555421.1"/>
    </source>
</evidence>
<sequence>MYRNDGFRELDRQESLRRLATATVGRVVHTRQALPSVLPVNFALDDDGSVLLRTSAASELARAVDGEVVAFEADAVDGAAHSGWSVVVTGTARAVTDPAEHERLTRTGPRSWVPWPQEVFLRIAPQRVTGRELVGGRSAYGIRLPLPPPETGGPTPAQAERD</sequence>
<organism evidence="2 3">
    <name type="scientific">Streptomyces fragilis</name>
    <dbReference type="NCBI Taxonomy" id="67301"/>
    <lineage>
        <taxon>Bacteria</taxon>
        <taxon>Bacillati</taxon>
        <taxon>Actinomycetota</taxon>
        <taxon>Actinomycetes</taxon>
        <taxon>Kitasatosporales</taxon>
        <taxon>Streptomycetaceae</taxon>
        <taxon>Streptomyces</taxon>
    </lineage>
</organism>
<protein>
    <submittedName>
        <fullName evidence="2">Pyridoxamine 5'-phosphate oxidase family protein</fullName>
    </submittedName>
</protein>
<dbReference type="Proteomes" id="UP001550850">
    <property type="component" value="Unassembled WGS sequence"/>
</dbReference>
<dbReference type="EMBL" id="JBEZUR010000018">
    <property type="protein sequence ID" value="MEU3555421.1"/>
    <property type="molecule type" value="Genomic_DNA"/>
</dbReference>
<proteinExistence type="predicted"/>
<dbReference type="Gene3D" id="2.30.110.10">
    <property type="entry name" value="Electron Transport, Fmn-binding Protein, Chain A"/>
    <property type="match status" value="1"/>
</dbReference>
<evidence type="ECO:0000256" key="1">
    <source>
        <dbReference type="SAM" id="MobiDB-lite"/>
    </source>
</evidence>